<feature type="domain" description="Carboxymuconolactone decarboxylase-like" evidence="1">
    <location>
        <begin position="41"/>
        <end position="116"/>
    </location>
</feature>
<reference evidence="2 3" key="1">
    <citation type="submission" date="2017-12" db="EMBL/GenBank/DDBJ databases">
        <title>Sequencing, de novo assembly and annotation of complete genome of a new Thraustochytrid species, strain FCC1311.</title>
        <authorList>
            <person name="Sedici K."/>
            <person name="Godart F."/>
            <person name="Aiese Cigliano R."/>
            <person name="Sanseverino W."/>
            <person name="Barakat M."/>
            <person name="Ortet P."/>
            <person name="Marechal E."/>
            <person name="Cagnac O."/>
            <person name="Amato A."/>
        </authorList>
    </citation>
    <scope>NUCLEOTIDE SEQUENCE [LARGE SCALE GENOMIC DNA]</scope>
</reference>
<sequence>MAERFKGPTEPDARQKEILDEIARTRTTGTRGPFGPWLANPDLAQTAQGLGRICRYETDLPLRESEIVILTTAKACNCKLEWDIHVEEARKAGVPEDVIGVLDAGKQLEGDSREAALQRFAHEVASAKHASDAAYADMKKYFSDKEIVETVAVSGYYSFVAMTLNVFQI</sequence>
<dbReference type="OrthoDB" id="9998495at2759"/>
<dbReference type="Proteomes" id="UP000241890">
    <property type="component" value="Unassembled WGS sequence"/>
</dbReference>
<name>A0A2R5GQL1_9STRA</name>
<proteinExistence type="predicted"/>
<dbReference type="GO" id="GO:0051920">
    <property type="term" value="F:peroxiredoxin activity"/>
    <property type="evidence" value="ECO:0007669"/>
    <property type="project" value="InterPro"/>
</dbReference>
<dbReference type="Pfam" id="PF02627">
    <property type="entry name" value="CMD"/>
    <property type="match status" value="1"/>
</dbReference>
<dbReference type="PANTHER" id="PTHR34846:SF5">
    <property type="entry name" value="CARBOXYMUCONOLACTONE DECARBOXYLASE-LIKE DOMAIN-CONTAINING PROTEIN"/>
    <property type="match status" value="1"/>
</dbReference>
<dbReference type="InterPro" id="IPR029032">
    <property type="entry name" value="AhpD-like"/>
</dbReference>
<comment type="caution">
    <text evidence="2">The sequence shown here is derived from an EMBL/GenBank/DDBJ whole genome shotgun (WGS) entry which is preliminary data.</text>
</comment>
<evidence type="ECO:0000313" key="2">
    <source>
        <dbReference type="EMBL" id="GBG33162.1"/>
    </source>
</evidence>
<dbReference type="AlphaFoldDB" id="A0A2R5GQL1"/>
<protein>
    <recommendedName>
        <fullName evidence="1">Carboxymuconolactone decarboxylase-like domain-containing protein</fullName>
    </recommendedName>
</protein>
<evidence type="ECO:0000313" key="3">
    <source>
        <dbReference type="Proteomes" id="UP000241890"/>
    </source>
</evidence>
<dbReference type="Gene3D" id="1.20.1290.10">
    <property type="entry name" value="AhpD-like"/>
    <property type="match status" value="1"/>
</dbReference>
<organism evidence="2 3">
    <name type="scientific">Hondaea fermentalgiana</name>
    <dbReference type="NCBI Taxonomy" id="2315210"/>
    <lineage>
        <taxon>Eukaryota</taxon>
        <taxon>Sar</taxon>
        <taxon>Stramenopiles</taxon>
        <taxon>Bigyra</taxon>
        <taxon>Labyrinthulomycetes</taxon>
        <taxon>Thraustochytrida</taxon>
        <taxon>Thraustochytriidae</taxon>
        <taxon>Hondaea</taxon>
    </lineage>
</organism>
<dbReference type="PANTHER" id="PTHR34846">
    <property type="entry name" value="4-CARBOXYMUCONOLACTONE DECARBOXYLASE FAMILY PROTEIN (AFU_ORTHOLOGUE AFUA_6G11590)"/>
    <property type="match status" value="1"/>
</dbReference>
<dbReference type="InterPro" id="IPR003779">
    <property type="entry name" value="CMD-like"/>
</dbReference>
<dbReference type="InParanoid" id="A0A2R5GQL1"/>
<evidence type="ECO:0000259" key="1">
    <source>
        <dbReference type="Pfam" id="PF02627"/>
    </source>
</evidence>
<dbReference type="SUPFAM" id="SSF69118">
    <property type="entry name" value="AhpD-like"/>
    <property type="match status" value="1"/>
</dbReference>
<dbReference type="EMBL" id="BEYU01000145">
    <property type="protein sequence ID" value="GBG33162.1"/>
    <property type="molecule type" value="Genomic_DNA"/>
</dbReference>
<gene>
    <name evidence="2" type="ORF">FCC1311_093862</name>
</gene>
<accession>A0A2R5GQL1</accession>
<keyword evidence="3" id="KW-1185">Reference proteome</keyword>